<dbReference type="AlphaFoldDB" id="A0A2U1KYS2"/>
<accession>A0A2U1KYS2</accession>
<gene>
    <name evidence="12" type="ORF">CTI12_AA550070</name>
</gene>
<dbReference type="EMBL" id="PKPP01012769">
    <property type="protein sequence ID" value="PWA41888.1"/>
    <property type="molecule type" value="Genomic_DNA"/>
</dbReference>
<reference evidence="12 13" key="1">
    <citation type="journal article" date="2018" name="Mol. Plant">
        <title>The genome of Artemisia annua provides insight into the evolution of Asteraceae family and artemisinin biosynthesis.</title>
        <authorList>
            <person name="Shen Q."/>
            <person name="Zhang L."/>
            <person name="Liao Z."/>
            <person name="Wang S."/>
            <person name="Yan T."/>
            <person name="Shi P."/>
            <person name="Liu M."/>
            <person name="Fu X."/>
            <person name="Pan Q."/>
            <person name="Wang Y."/>
            <person name="Lv Z."/>
            <person name="Lu X."/>
            <person name="Zhang F."/>
            <person name="Jiang W."/>
            <person name="Ma Y."/>
            <person name="Chen M."/>
            <person name="Hao X."/>
            <person name="Li L."/>
            <person name="Tang Y."/>
            <person name="Lv G."/>
            <person name="Zhou Y."/>
            <person name="Sun X."/>
            <person name="Brodelius P.E."/>
            <person name="Rose J.K.C."/>
            <person name="Tang K."/>
        </authorList>
    </citation>
    <scope>NUCLEOTIDE SEQUENCE [LARGE SCALE GENOMIC DNA]</scope>
    <source>
        <strain evidence="13">cv. Huhao1</strain>
        <tissue evidence="12">Leaf</tissue>
    </source>
</reference>
<dbReference type="STRING" id="35608.A0A2U1KYS2"/>
<keyword evidence="2" id="KW-1003">Cell membrane</keyword>
<dbReference type="SMART" id="SM00768">
    <property type="entry name" value="X8"/>
    <property type="match status" value="1"/>
</dbReference>
<keyword evidence="7" id="KW-0325">Glycoprotein</keyword>
<evidence type="ECO:0000256" key="4">
    <source>
        <dbReference type="ARBA" id="ARBA00022729"/>
    </source>
</evidence>
<dbReference type="GO" id="GO:0009506">
    <property type="term" value="C:plasmodesma"/>
    <property type="evidence" value="ECO:0007669"/>
    <property type="project" value="UniProtKB-ARBA"/>
</dbReference>
<dbReference type="Proteomes" id="UP000245207">
    <property type="component" value="Unassembled WGS sequence"/>
</dbReference>
<evidence type="ECO:0000256" key="5">
    <source>
        <dbReference type="ARBA" id="ARBA00023136"/>
    </source>
</evidence>
<keyword evidence="13" id="KW-1185">Reference proteome</keyword>
<keyword evidence="4 10" id="KW-0732">Signal</keyword>
<dbReference type="FunFam" id="1.20.58.1040:FF:000001">
    <property type="entry name" value="Glucan endo-1,3-beta-glucosidase 4"/>
    <property type="match status" value="1"/>
</dbReference>
<evidence type="ECO:0000256" key="6">
    <source>
        <dbReference type="ARBA" id="ARBA00023157"/>
    </source>
</evidence>
<evidence type="ECO:0000256" key="10">
    <source>
        <dbReference type="SAM" id="SignalP"/>
    </source>
</evidence>
<evidence type="ECO:0000313" key="12">
    <source>
        <dbReference type="EMBL" id="PWA41888.1"/>
    </source>
</evidence>
<proteinExistence type="predicted"/>
<keyword evidence="8" id="KW-0449">Lipoprotein</keyword>
<comment type="caution">
    <text evidence="12">The sequence shown here is derived from an EMBL/GenBank/DDBJ whole genome shotgun (WGS) entry which is preliminary data.</text>
</comment>
<evidence type="ECO:0000259" key="11">
    <source>
        <dbReference type="SMART" id="SM00768"/>
    </source>
</evidence>
<feature type="compositionally biased region" description="Low complexity" evidence="9">
    <location>
        <begin position="106"/>
        <end position="126"/>
    </location>
</feature>
<comment type="subcellular location">
    <subcellularLocation>
        <location evidence="1">Cell membrane</location>
        <topology evidence="1">Lipid-anchor</topology>
        <topology evidence="1">GPI-anchor</topology>
    </subcellularLocation>
</comment>
<keyword evidence="5" id="KW-0472">Membrane</keyword>
<evidence type="ECO:0000256" key="9">
    <source>
        <dbReference type="SAM" id="MobiDB-lite"/>
    </source>
</evidence>
<evidence type="ECO:0000256" key="1">
    <source>
        <dbReference type="ARBA" id="ARBA00004609"/>
    </source>
</evidence>
<keyword evidence="3" id="KW-0336">GPI-anchor</keyword>
<dbReference type="Pfam" id="PF07983">
    <property type="entry name" value="X8"/>
    <property type="match status" value="1"/>
</dbReference>
<dbReference type="InterPro" id="IPR044788">
    <property type="entry name" value="X8_dom_prot"/>
</dbReference>
<keyword evidence="6" id="KW-1015">Disulfide bond</keyword>
<evidence type="ECO:0000256" key="3">
    <source>
        <dbReference type="ARBA" id="ARBA00022622"/>
    </source>
</evidence>
<feature type="region of interest" description="Disordered" evidence="9">
    <location>
        <begin position="104"/>
        <end position="135"/>
    </location>
</feature>
<evidence type="ECO:0000313" key="13">
    <source>
        <dbReference type="Proteomes" id="UP000245207"/>
    </source>
</evidence>
<dbReference type="GO" id="GO:0005886">
    <property type="term" value="C:plasma membrane"/>
    <property type="evidence" value="ECO:0007669"/>
    <property type="project" value="UniProtKB-SubCell"/>
</dbReference>
<organism evidence="12 13">
    <name type="scientific">Artemisia annua</name>
    <name type="common">Sweet wormwood</name>
    <dbReference type="NCBI Taxonomy" id="35608"/>
    <lineage>
        <taxon>Eukaryota</taxon>
        <taxon>Viridiplantae</taxon>
        <taxon>Streptophyta</taxon>
        <taxon>Embryophyta</taxon>
        <taxon>Tracheophyta</taxon>
        <taxon>Spermatophyta</taxon>
        <taxon>Magnoliopsida</taxon>
        <taxon>eudicotyledons</taxon>
        <taxon>Gunneridae</taxon>
        <taxon>Pentapetalae</taxon>
        <taxon>asterids</taxon>
        <taxon>campanulids</taxon>
        <taxon>Asterales</taxon>
        <taxon>Asteraceae</taxon>
        <taxon>Asteroideae</taxon>
        <taxon>Anthemideae</taxon>
        <taxon>Artemisiinae</taxon>
        <taxon>Artemisia</taxon>
    </lineage>
</organism>
<evidence type="ECO:0000256" key="2">
    <source>
        <dbReference type="ARBA" id="ARBA00022475"/>
    </source>
</evidence>
<evidence type="ECO:0000256" key="8">
    <source>
        <dbReference type="ARBA" id="ARBA00023288"/>
    </source>
</evidence>
<feature type="domain" description="X8" evidence="11">
    <location>
        <begin position="20"/>
        <end position="104"/>
    </location>
</feature>
<dbReference type="InterPro" id="IPR012946">
    <property type="entry name" value="X8"/>
</dbReference>
<dbReference type="PANTHER" id="PTHR31044">
    <property type="entry name" value="BETA-1,3 GLUCANASE"/>
    <property type="match status" value="1"/>
</dbReference>
<evidence type="ECO:0000256" key="7">
    <source>
        <dbReference type="ARBA" id="ARBA00023180"/>
    </source>
</evidence>
<feature type="signal peptide" evidence="10">
    <location>
        <begin position="1"/>
        <end position="19"/>
    </location>
</feature>
<dbReference type="Gene3D" id="1.20.58.1040">
    <property type="match status" value="1"/>
</dbReference>
<sequence>MAKLVVLLLICSMVTYSSATWCVCKKGGNDKALQAALDWACGNGADCTQAHQGGKCFNPDTVIDHCSYAVNSYFQKKGQTPEACVFNGAAMVVTTDPSNNGCTYPSSASGTTTNGNTNPSGSTTVTAGGNSNQFGNNPTNTGVLGGGMSGMGPSGNGINTNTDLSIGFRLHQEAISFGFLTIMGSALFMLL</sequence>
<feature type="chain" id="PRO_5015451360" evidence="10">
    <location>
        <begin position="20"/>
        <end position="191"/>
    </location>
</feature>
<dbReference type="OrthoDB" id="1930814at2759"/>
<dbReference type="PANTHER" id="PTHR31044:SF25">
    <property type="entry name" value="PLASMODESMATA CALLOSE-BINDING PROTEIN 3"/>
    <property type="match status" value="1"/>
</dbReference>
<protein>
    <submittedName>
        <fullName evidence="12">X8 domain-containing protein</fullName>
    </submittedName>
</protein>
<name>A0A2U1KYS2_ARTAN</name>
<dbReference type="GO" id="GO:0098552">
    <property type="term" value="C:side of membrane"/>
    <property type="evidence" value="ECO:0007669"/>
    <property type="project" value="UniProtKB-KW"/>
</dbReference>